<dbReference type="GO" id="GO:0008270">
    <property type="term" value="F:zinc ion binding"/>
    <property type="evidence" value="ECO:0007669"/>
    <property type="project" value="UniProtKB-KW"/>
</dbReference>
<keyword evidence="1" id="KW-0479">Metal-binding</keyword>
<dbReference type="Proteomes" id="UP000887564">
    <property type="component" value="Unplaced"/>
</dbReference>
<dbReference type="AlphaFoldDB" id="A0A914RRE7"/>
<dbReference type="WBParaSite" id="PEQ_0000740301-mRNA-1">
    <property type="protein sequence ID" value="PEQ_0000740301-mRNA-1"/>
    <property type="gene ID" value="PEQ_0000740301"/>
</dbReference>
<evidence type="ECO:0000259" key="2">
    <source>
        <dbReference type="PROSITE" id="PS50157"/>
    </source>
</evidence>
<dbReference type="InterPro" id="IPR013087">
    <property type="entry name" value="Znf_C2H2_type"/>
</dbReference>
<accession>A0A914RRE7</accession>
<keyword evidence="3" id="KW-1185">Reference proteome</keyword>
<evidence type="ECO:0000313" key="4">
    <source>
        <dbReference type="WBParaSite" id="PEQ_0000740301-mRNA-1"/>
    </source>
</evidence>
<dbReference type="PROSITE" id="PS00028">
    <property type="entry name" value="ZINC_FINGER_C2H2_1"/>
    <property type="match status" value="1"/>
</dbReference>
<proteinExistence type="predicted"/>
<name>A0A914RRE7_PAREQ</name>
<sequence>MLRPLSSGGILLKIPVSLPFLTPGSSIAVDAHRLLIMLSKTENETLVVPLNVSTEVTNCPVAVFDALPTSEVALQPTTFATSCAICSQYFLTSEESEAHFASEDHETAEVSSSKSVPNEVCKLCLGQFENHESLLAHIRRVHERDSTDVLARRDLFTRRRTLN</sequence>
<organism evidence="3 4">
    <name type="scientific">Parascaris equorum</name>
    <name type="common">Equine roundworm</name>
    <dbReference type="NCBI Taxonomy" id="6256"/>
    <lineage>
        <taxon>Eukaryota</taxon>
        <taxon>Metazoa</taxon>
        <taxon>Ecdysozoa</taxon>
        <taxon>Nematoda</taxon>
        <taxon>Chromadorea</taxon>
        <taxon>Rhabditida</taxon>
        <taxon>Spirurina</taxon>
        <taxon>Ascaridomorpha</taxon>
        <taxon>Ascaridoidea</taxon>
        <taxon>Ascarididae</taxon>
        <taxon>Parascaris</taxon>
    </lineage>
</organism>
<keyword evidence="1" id="KW-0863">Zinc-finger</keyword>
<dbReference type="Gene3D" id="3.30.160.60">
    <property type="entry name" value="Classic Zinc Finger"/>
    <property type="match status" value="1"/>
</dbReference>
<keyword evidence="1" id="KW-0862">Zinc</keyword>
<reference evidence="4" key="1">
    <citation type="submission" date="2022-11" db="UniProtKB">
        <authorList>
            <consortium name="WormBaseParasite"/>
        </authorList>
    </citation>
    <scope>IDENTIFICATION</scope>
</reference>
<evidence type="ECO:0000313" key="3">
    <source>
        <dbReference type="Proteomes" id="UP000887564"/>
    </source>
</evidence>
<feature type="domain" description="C2H2-type" evidence="2">
    <location>
        <begin position="119"/>
        <end position="147"/>
    </location>
</feature>
<dbReference type="PROSITE" id="PS50157">
    <property type="entry name" value="ZINC_FINGER_C2H2_2"/>
    <property type="match status" value="1"/>
</dbReference>
<evidence type="ECO:0000256" key="1">
    <source>
        <dbReference type="PROSITE-ProRule" id="PRU00042"/>
    </source>
</evidence>
<protein>
    <submittedName>
        <fullName evidence="4">C2H2-type domain-containing protein</fullName>
    </submittedName>
</protein>